<protein>
    <submittedName>
        <fullName evidence="2">CarD family transcriptional regulator</fullName>
    </submittedName>
</protein>
<evidence type="ECO:0000259" key="1">
    <source>
        <dbReference type="SMART" id="SM01058"/>
    </source>
</evidence>
<dbReference type="InterPro" id="IPR003711">
    <property type="entry name" value="CarD-like/TRCF_RID"/>
</dbReference>
<dbReference type="AlphaFoldDB" id="A0A9D1F6L1"/>
<dbReference type="Proteomes" id="UP000823927">
    <property type="component" value="Unassembled WGS sequence"/>
</dbReference>
<name>A0A9D1F6L1_9FIRM</name>
<organism evidence="2 3">
    <name type="scientific">Candidatus Scybalocola faecigallinarum</name>
    <dbReference type="NCBI Taxonomy" id="2840941"/>
    <lineage>
        <taxon>Bacteria</taxon>
        <taxon>Bacillati</taxon>
        <taxon>Bacillota</taxon>
        <taxon>Clostridia</taxon>
        <taxon>Lachnospirales</taxon>
        <taxon>Lachnospiraceae</taxon>
        <taxon>Lachnospiraceae incertae sedis</taxon>
        <taxon>Candidatus Scybalocola (ex Gilroy et al. 2021)</taxon>
    </lineage>
</organism>
<evidence type="ECO:0000313" key="2">
    <source>
        <dbReference type="EMBL" id="HIS48410.1"/>
    </source>
</evidence>
<reference evidence="2" key="2">
    <citation type="journal article" date="2021" name="PeerJ">
        <title>Extensive microbial diversity within the chicken gut microbiome revealed by metagenomics and culture.</title>
        <authorList>
            <person name="Gilroy R."/>
            <person name="Ravi A."/>
            <person name="Getino M."/>
            <person name="Pursley I."/>
            <person name="Horton D.L."/>
            <person name="Alikhan N.F."/>
            <person name="Baker D."/>
            <person name="Gharbi K."/>
            <person name="Hall N."/>
            <person name="Watson M."/>
            <person name="Adriaenssens E.M."/>
            <person name="Foster-Nyarko E."/>
            <person name="Jarju S."/>
            <person name="Secka A."/>
            <person name="Antonio M."/>
            <person name="Oren A."/>
            <person name="Chaudhuri R.R."/>
            <person name="La Ragione R."/>
            <person name="Hildebrand F."/>
            <person name="Pallen M.J."/>
        </authorList>
    </citation>
    <scope>NUCLEOTIDE SEQUENCE</scope>
    <source>
        <strain evidence="2">CHK178-757</strain>
    </source>
</reference>
<dbReference type="SMART" id="SM01058">
    <property type="entry name" value="CarD_TRCF"/>
    <property type="match status" value="1"/>
</dbReference>
<comment type="caution">
    <text evidence="2">The sequence shown here is derived from an EMBL/GenBank/DDBJ whole genome shotgun (WGS) entry which is preliminary data.</text>
</comment>
<dbReference type="Gene3D" id="1.20.58.1290">
    <property type="entry name" value="CarD-like, C-terminal domain"/>
    <property type="match status" value="1"/>
</dbReference>
<accession>A0A9D1F6L1</accession>
<gene>
    <name evidence="2" type="ORF">IAB46_12820</name>
</gene>
<dbReference type="Gene3D" id="2.40.10.170">
    <property type="match status" value="1"/>
</dbReference>
<evidence type="ECO:0000313" key="3">
    <source>
        <dbReference type="Proteomes" id="UP000823927"/>
    </source>
</evidence>
<dbReference type="InterPro" id="IPR042215">
    <property type="entry name" value="CarD-like_C"/>
</dbReference>
<proteinExistence type="predicted"/>
<dbReference type="EMBL" id="DVIT01000055">
    <property type="protein sequence ID" value="HIS48410.1"/>
    <property type="molecule type" value="Genomic_DNA"/>
</dbReference>
<feature type="domain" description="CarD-like/TRCF RNAP-interacting" evidence="1">
    <location>
        <begin position="1"/>
        <end position="115"/>
    </location>
</feature>
<sequence length="174" mass="19525">MFHENDLIVYGNTGVCRVKAIGTLEGISAANPERIYYTLEPIYDSKGTIYAPVDSKVFMRLVMSPDEARDLIAKIPEIPVKTVESQNQRIISDQYESSLSSHKCEDLVGLIRTIYVRNKKAADNGKKPAQVDERYMKRAKELFYGEMAAALGINFKDVELYIKDSVESKGAATH</sequence>
<reference evidence="2" key="1">
    <citation type="submission" date="2020-10" db="EMBL/GenBank/DDBJ databases">
        <authorList>
            <person name="Gilroy R."/>
        </authorList>
    </citation>
    <scope>NUCLEOTIDE SEQUENCE</scope>
    <source>
        <strain evidence="2">CHK178-757</strain>
    </source>
</reference>
<dbReference type="Pfam" id="PF02559">
    <property type="entry name" value="CarD_TRCF_RID"/>
    <property type="match status" value="1"/>
</dbReference>